<evidence type="ECO:0000256" key="1">
    <source>
        <dbReference type="ARBA" id="ARBA00004651"/>
    </source>
</evidence>
<dbReference type="EMBL" id="JACQXR010000118">
    <property type="protein sequence ID" value="MBI4727358.1"/>
    <property type="molecule type" value="Genomic_DNA"/>
</dbReference>
<sequence length="304" mass="33429">MKRFISGPVFKKTVATVVILVIAFFMGNQLYRSWQDIPFSSLHINYLWLLASYLGLFASFGCSIKAWQIILDGLGSRMNFTRSWWVITASLLAKYIPGHVWAVGGRILLCKAEGVSEKISGTAMIIEMMGLLLGSLLAGIACIPFLLAQGVPSWIWLMTLPAAILLLLLFSPLLIIILRWIARVLLKREVALTANPARFGAAAALYFASALIQGAAFFLLIRTIYPISPTYLPGAIGLYNGAWAVGFLSLITPGGLGVREGAMAFLLKYYIPVPLAVIISIMGRLWITIFEVMVALIGLRFRKQ</sequence>
<gene>
    <name evidence="7" type="ORF">HY768_09110</name>
</gene>
<keyword evidence="4 6" id="KW-1133">Transmembrane helix</keyword>
<feature type="transmembrane region" description="Helical" evidence="6">
    <location>
        <begin position="124"/>
        <end position="147"/>
    </location>
</feature>
<reference evidence="7" key="1">
    <citation type="submission" date="2020-07" db="EMBL/GenBank/DDBJ databases">
        <title>Huge and variable diversity of episymbiotic CPR bacteria and DPANN archaea in groundwater ecosystems.</title>
        <authorList>
            <person name="He C.Y."/>
            <person name="Keren R."/>
            <person name="Whittaker M."/>
            <person name="Farag I.F."/>
            <person name="Doudna J."/>
            <person name="Cate J.H.D."/>
            <person name="Banfield J.F."/>
        </authorList>
    </citation>
    <scope>NUCLEOTIDE SEQUENCE</scope>
    <source>
        <strain evidence="7">NC_groundwater_1520_Pr4_B-0.1um_53_5</strain>
    </source>
</reference>
<dbReference type="Pfam" id="PF03706">
    <property type="entry name" value="LPG_synthase_TM"/>
    <property type="match status" value="1"/>
</dbReference>
<protein>
    <submittedName>
        <fullName evidence="7">Flippase-like domain-containing protein</fullName>
    </submittedName>
</protein>
<comment type="caution">
    <text evidence="7">The sequence shown here is derived from an EMBL/GenBank/DDBJ whole genome shotgun (WGS) entry which is preliminary data.</text>
</comment>
<dbReference type="GO" id="GO:0005886">
    <property type="term" value="C:plasma membrane"/>
    <property type="evidence" value="ECO:0007669"/>
    <property type="project" value="UniProtKB-SubCell"/>
</dbReference>
<keyword evidence="5 6" id="KW-0472">Membrane</keyword>
<feature type="transmembrane region" description="Helical" evidence="6">
    <location>
        <begin position="43"/>
        <end position="64"/>
    </location>
</feature>
<feature type="transmembrane region" description="Helical" evidence="6">
    <location>
        <begin position="12"/>
        <end position="31"/>
    </location>
</feature>
<comment type="subcellular location">
    <subcellularLocation>
        <location evidence="1">Cell membrane</location>
        <topology evidence="1">Multi-pass membrane protein</topology>
    </subcellularLocation>
</comment>
<evidence type="ECO:0000256" key="3">
    <source>
        <dbReference type="ARBA" id="ARBA00022692"/>
    </source>
</evidence>
<accession>A0A933IF97</accession>
<evidence type="ECO:0000256" key="2">
    <source>
        <dbReference type="ARBA" id="ARBA00022475"/>
    </source>
</evidence>
<evidence type="ECO:0000313" key="8">
    <source>
        <dbReference type="Proteomes" id="UP000736328"/>
    </source>
</evidence>
<proteinExistence type="predicted"/>
<keyword evidence="3 6" id="KW-0812">Transmembrane</keyword>
<evidence type="ECO:0000256" key="5">
    <source>
        <dbReference type="ARBA" id="ARBA00023136"/>
    </source>
</evidence>
<evidence type="ECO:0000256" key="4">
    <source>
        <dbReference type="ARBA" id="ARBA00022989"/>
    </source>
</evidence>
<evidence type="ECO:0000256" key="6">
    <source>
        <dbReference type="SAM" id="Phobius"/>
    </source>
</evidence>
<feature type="transmembrane region" description="Helical" evidence="6">
    <location>
        <begin position="201"/>
        <end position="220"/>
    </location>
</feature>
<evidence type="ECO:0000313" key="7">
    <source>
        <dbReference type="EMBL" id="MBI4727358.1"/>
    </source>
</evidence>
<dbReference type="InterPro" id="IPR022791">
    <property type="entry name" value="L-PG_synthase/AglD"/>
</dbReference>
<dbReference type="Proteomes" id="UP000736328">
    <property type="component" value="Unassembled WGS sequence"/>
</dbReference>
<feature type="transmembrane region" description="Helical" evidence="6">
    <location>
        <begin position="271"/>
        <end position="299"/>
    </location>
</feature>
<dbReference type="AlphaFoldDB" id="A0A933IF97"/>
<feature type="transmembrane region" description="Helical" evidence="6">
    <location>
        <begin position="232"/>
        <end position="251"/>
    </location>
</feature>
<keyword evidence="2" id="KW-1003">Cell membrane</keyword>
<feature type="transmembrane region" description="Helical" evidence="6">
    <location>
        <begin position="154"/>
        <end position="181"/>
    </location>
</feature>
<name>A0A933IF97_UNCT6</name>
<organism evidence="7 8">
    <name type="scientific">candidate division TA06 bacterium</name>
    <dbReference type="NCBI Taxonomy" id="2250710"/>
    <lineage>
        <taxon>Bacteria</taxon>
        <taxon>Bacteria division TA06</taxon>
    </lineage>
</organism>